<dbReference type="SUPFAM" id="SSF51182">
    <property type="entry name" value="RmlC-like cupins"/>
    <property type="match status" value="1"/>
</dbReference>
<dbReference type="PROSITE" id="PS00041">
    <property type="entry name" value="HTH_ARAC_FAMILY_1"/>
    <property type="match status" value="1"/>
</dbReference>
<dbReference type="EMBL" id="FWFX01000002">
    <property type="protein sequence ID" value="SLN24962.1"/>
    <property type="molecule type" value="Genomic_DNA"/>
</dbReference>
<name>A0A1X6YM97_9RHOB</name>
<sequence length="251" mass="27420">MPINTPNMPNPTKPDLTGLASSYEAGTLIEPHAHKAHQIVHAISGTMRVMVLDRIWFVPPGRALWVPAQTEHAIRCIGLVEMRTAYLSEAYAAPHSGVLVIAVSGLMREILVRLATCDEAGLNLALAEVLLAEISDGVLEPLSLPIPADSRIAKLSNQLQANPADQTPLPAWAKHLGYSERNLIRHIRSETGMTFRELRRLTRVLVALDRLSAGQSVTQVAYDVGFETPSAFIHAFRTIIGQTPRQFMAGV</sequence>
<reference evidence="6 7" key="1">
    <citation type="submission" date="2017-03" db="EMBL/GenBank/DDBJ databases">
        <authorList>
            <person name="Afonso C.L."/>
            <person name="Miller P.J."/>
            <person name="Scott M.A."/>
            <person name="Spackman E."/>
            <person name="Goraichik I."/>
            <person name="Dimitrov K.M."/>
            <person name="Suarez D.L."/>
            <person name="Swayne D.E."/>
        </authorList>
    </citation>
    <scope>NUCLEOTIDE SEQUENCE [LARGE SCALE GENOMIC DNA]</scope>
    <source>
        <strain evidence="6 7">CECT 7450</strain>
    </source>
</reference>
<dbReference type="GO" id="GO:0043565">
    <property type="term" value="F:sequence-specific DNA binding"/>
    <property type="evidence" value="ECO:0007669"/>
    <property type="project" value="InterPro"/>
</dbReference>
<dbReference type="InterPro" id="IPR009057">
    <property type="entry name" value="Homeodomain-like_sf"/>
</dbReference>
<dbReference type="Pfam" id="PF07883">
    <property type="entry name" value="Cupin_2"/>
    <property type="match status" value="1"/>
</dbReference>
<evidence type="ECO:0000259" key="5">
    <source>
        <dbReference type="PROSITE" id="PS01124"/>
    </source>
</evidence>
<dbReference type="InterPro" id="IPR018062">
    <property type="entry name" value="HTH_AraC-typ_CS"/>
</dbReference>
<protein>
    <submittedName>
        <fullName evidence="6">HTH-type transcriptional repressor of iron proteins A</fullName>
    </submittedName>
</protein>
<evidence type="ECO:0000313" key="7">
    <source>
        <dbReference type="Proteomes" id="UP000193061"/>
    </source>
</evidence>
<dbReference type="InterPro" id="IPR018060">
    <property type="entry name" value="HTH_AraC"/>
</dbReference>
<dbReference type="SUPFAM" id="SSF46689">
    <property type="entry name" value="Homeodomain-like"/>
    <property type="match status" value="1"/>
</dbReference>
<dbReference type="Gene3D" id="2.60.120.10">
    <property type="entry name" value="Jelly Rolls"/>
    <property type="match status" value="1"/>
</dbReference>
<evidence type="ECO:0000256" key="3">
    <source>
        <dbReference type="ARBA" id="ARBA00023125"/>
    </source>
</evidence>
<feature type="domain" description="HTH araC/xylS-type" evidence="5">
    <location>
        <begin position="153"/>
        <end position="250"/>
    </location>
</feature>
<gene>
    <name evidence="6" type="primary">ripA</name>
    <name evidence="6" type="ORF">ROA7450_01024</name>
</gene>
<dbReference type="SMART" id="SM00342">
    <property type="entry name" value="HTH_ARAC"/>
    <property type="match status" value="1"/>
</dbReference>
<dbReference type="FunFam" id="1.10.10.60:FF:000132">
    <property type="entry name" value="AraC family transcriptional regulator"/>
    <property type="match status" value="1"/>
</dbReference>
<dbReference type="Gene3D" id="1.10.10.60">
    <property type="entry name" value="Homeodomain-like"/>
    <property type="match status" value="1"/>
</dbReference>
<dbReference type="GO" id="GO:0003700">
    <property type="term" value="F:DNA-binding transcription factor activity"/>
    <property type="evidence" value="ECO:0007669"/>
    <property type="project" value="InterPro"/>
</dbReference>
<dbReference type="Proteomes" id="UP000193061">
    <property type="component" value="Unassembled WGS sequence"/>
</dbReference>
<keyword evidence="7" id="KW-1185">Reference proteome</keyword>
<evidence type="ECO:0000313" key="6">
    <source>
        <dbReference type="EMBL" id="SLN24962.1"/>
    </source>
</evidence>
<keyword evidence="3" id="KW-0238">DNA-binding</keyword>
<dbReference type="CDD" id="cd06124">
    <property type="entry name" value="cupin_NimR-like_N"/>
    <property type="match status" value="1"/>
</dbReference>
<dbReference type="InterPro" id="IPR011051">
    <property type="entry name" value="RmlC_Cupin_sf"/>
</dbReference>
<proteinExistence type="predicted"/>
<organism evidence="6 7">
    <name type="scientific">Roseovarius albus</name>
    <dbReference type="NCBI Taxonomy" id="1247867"/>
    <lineage>
        <taxon>Bacteria</taxon>
        <taxon>Pseudomonadati</taxon>
        <taxon>Pseudomonadota</taxon>
        <taxon>Alphaproteobacteria</taxon>
        <taxon>Rhodobacterales</taxon>
        <taxon>Roseobacteraceae</taxon>
        <taxon>Roseovarius</taxon>
    </lineage>
</organism>
<dbReference type="PANTHER" id="PTHR11019:SF199">
    <property type="entry name" value="HTH-TYPE TRANSCRIPTIONAL REGULATOR NIMR"/>
    <property type="match status" value="1"/>
</dbReference>
<evidence type="ECO:0000256" key="4">
    <source>
        <dbReference type="ARBA" id="ARBA00023163"/>
    </source>
</evidence>
<evidence type="ECO:0000256" key="2">
    <source>
        <dbReference type="ARBA" id="ARBA00023015"/>
    </source>
</evidence>
<dbReference type="PRINTS" id="PR00032">
    <property type="entry name" value="HTHARAC"/>
</dbReference>
<dbReference type="PROSITE" id="PS01124">
    <property type="entry name" value="HTH_ARAC_FAMILY_2"/>
    <property type="match status" value="1"/>
</dbReference>
<keyword evidence="4" id="KW-0804">Transcription</keyword>
<dbReference type="Pfam" id="PF12833">
    <property type="entry name" value="HTH_18"/>
    <property type="match status" value="1"/>
</dbReference>
<accession>A0A1X6YM97</accession>
<keyword evidence="1" id="KW-0678">Repressor</keyword>
<evidence type="ECO:0000256" key="1">
    <source>
        <dbReference type="ARBA" id="ARBA00022491"/>
    </source>
</evidence>
<dbReference type="InterPro" id="IPR014710">
    <property type="entry name" value="RmlC-like_jellyroll"/>
</dbReference>
<dbReference type="InterPro" id="IPR020449">
    <property type="entry name" value="Tscrpt_reg_AraC-type_HTH"/>
</dbReference>
<dbReference type="AlphaFoldDB" id="A0A1X6YM97"/>
<dbReference type="InterPro" id="IPR013096">
    <property type="entry name" value="Cupin_2"/>
</dbReference>
<keyword evidence="2" id="KW-0805">Transcription regulation</keyword>
<dbReference type="PANTHER" id="PTHR11019">
    <property type="entry name" value="HTH-TYPE TRANSCRIPTIONAL REGULATOR NIMR"/>
    <property type="match status" value="1"/>
</dbReference>